<dbReference type="InterPro" id="IPR050809">
    <property type="entry name" value="UgpAE/MalFG_permease"/>
</dbReference>
<feature type="transmembrane region" description="Helical" evidence="7">
    <location>
        <begin position="160"/>
        <end position="183"/>
    </location>
</feature>
<evidence type="ECO:0000259" key="8">
    <source>
        <dbReference type="PROSITE" id="PS50928"/>
    </source>
</evidence>
<name>A0A328VWD0_9CHLR</name>
<comment type="caution">
    <text evidence="9">The sequence shown here is derived from an EMBL/GenBank/DDBJ whole genome shotgun (WGS) entry which is preliminary data.</text>
</comment>
<dbReference type="PROSITE" id="PS50928">
    <property type="entry name" value="ABC_TM1"/>
    <property type="match status" value="1"/>
</dbReference>
<feature type="transmembrane region" description="Helical" evidence="7">
    <location>
        <begin position="264"/>
        <end position="286"/>
    </location>
</feature>
<dbReference type="AlphaFoldDB" id="A0A328VWD0"/>
<organism evidence="9 10">
    <name type="scientific">Thermogemmatispora tikiterensis</name>
    <dbReference type="NCBI Taxonomy" id="1825093"/>
    <lineage>
        <taxon>Bacteria</taxon>
        <taxon>Bacillati</taxon>
        <taxon>Chloroflexota</taxon>
        <taxon>Ktedonobacteria</taxon>
        <taxon>Thermogemmatisporales</taxon>
        <taxon>Thermogemmatisporaceae</taxon>
        <taxon>Thermogemmatispora</taxon>
    </lineage>
</organism>
<proteinExistence type="inferred from homology"/>
<feature type="transmembrane region" description="Helical" evidence="7">
    <location>
        <begin position="12"/>
        <end position="39"/>
    </location>
</feature>
<keyword evidence="2 7" id="KW-0813">Transport</keyword>
<dbReference type="PANTHER" id="PTHR43227:SF8">
    <property type="entry name" value="DIACETYLCHITOBIOSE UPTAKE SYSTEM PERMEASE PROTEIN DASB"/>
    <property type="match status" value="1"/>
</dbReference>
<keyword evidence="4 7" id="KW-0812">Transmembrane</keyword>
<dbReference type="OrthoDB" id="152280at2"/>
<evidence type="ECO:0000256" key="5">
    <source>
        <dbReference type="ARBA" id="ARBA00022989"/>
    </source>
</evidence>
<comment type="subcellular location">
    <subcellularLocation>
        <location evidence="1 7">Cell membrane</location>
        <topology evidence="1 7">Multi-pass membrane protein</topology>
    </subcellularLocation>
</comment>
<dbReference type="PANTHER" id="PTHR43227">
    <property type="entry name" value="BLL4140 PROTEIN"/>
    <property type="match status" value="1"/>
</dbReference>
<evidence type="ECO:0000313" key="10">
    <source>
        <dbReference type="Proteomes" id="UP000248706"/>
    </source>
</evidence>
<feature type="domain" description="ABC transmembrane type-1" evidence="8">
    <location>
        <begin position="68"/>
        <end position="285"/>
    </location>
</feature>
<keyword evidence="3" id="KW-1003">Cell membrane</keyword>
<dbReference type="EMBL" id="MCIF01000002">
    <property type="protein sequence ID" value="RAQ98445.1"/>
    <property type="molecule type" value="Genomic_DNA"/>
</dbReference>
<dbReference type="InterPro" id="IPR035906">
    <property type="entry name" value="MetI-like_sf"/>
</dbReference>
<accession>A0A328VWD0</accession>
<dbReference type="CDD" id="cd06261">
    <property type="entry name" value="TM_PBP2"/>
    <property type="match status" value="1"/>
</dbReference>
<dbReference type="Gene3D" id="1.10.3720.10">
    <property type="entry name" value="MetI-like"/>
    <property type="match status" value="1"/>
</dbReference>
<feature type="transmembrane region" description="Helical" evidence="7">
    <location>
        <begin position="204"/>
        <end position="225"/>
    </location>
</feature>
<evidence type="ECO:0000256" key="3">
    <source>
        <dbReference type="ARBA" id="ARBA00022475"/>
    </source>
</evidence>
<gene>
    <name evidence="9" type="ORF">A4R35_23085</name>
</gene>
<evidence type="ECO:0000256" key="4">
    <source>
        <dbReference type="ARBA" id="ARBA00022692"/>
    </source>
</evidence>
<comment type="similarity">
    <text evidence="7">Belongs to the binding-protein-dependent transport system permease family.</text>
</comment>
<evidence type="ECO:0000313" key="9">
    <source>
        <dbReference type="EMBL" id="RAQ98445.1"/>
    </source>
</evidence>
<reference evidence="9 10" key="1">
    <citation type="submission" date="2016-08" db="EMBL/GenBank/DDBJ databases">
        <title>Analysis of Carbohydrate Active Enzymes in Thermogemmatispora T81 Reveals Carbohydrate Degradation Ability.</title>
        <authorList>
            <person name="Tomazini A."/>
            <person name="Lal S."/>
            <person name="Stott M."/>
            <person name="Henrissat B."/>
            <person name="Polikarpov I."/>
            <person name="Sparling R."/>
            <person name="Levin D.B."/>
        </authorList>
    </citation>
    <scope>NUCLEOTIDE SEQUENCE [LARGE SCALE GENOMIC DNA]</scope>
    <source>
        <strain evidence="9 10">T81</strain>
    </source>
</reference>
<evidence type="ECO:0000256" key="1">
    <source>
        <dbReference type="ARBA" id="ARBA00004651"/>
    </source>
</evidence>
<keyword evidence="5 7" id="KW-1133">Transmembrane helix</keyword>
<dbReference type="GO" id="GO:0005886">
    <property type="term" value="C:plasma membrane"/>
    <property type="evidence" value="ECO:0007669"/>
    <property type="project" value="UniProtKB-SubCell"/>
</dbReference>
<keyword evidence="10" id="KW-1185">Reference proteome</keyword>
<sequence>MEQILHNRRAIVLLMGPALLVYSGVVLLPIVWSLVYTFFEGNVIGGFHFVGLQNYRQLLSDAAFWQALVFTLKYAVTVTAGQIMLGLLLALLYVFYLRRASALVRTLVFFPVVLPTVAVAQLFAKIFAIAPQYGLVNAGLALLHLDGWIQAWLGQGSTAFWVLALMDIWRAMGFYAVLLYAGLVEIPAELIEAARVDGASGLRLVWHVILPLLLPILLSALIFSINGTLKVFDSILALTGGGPGQATTPLTLYMFNTAFSYGQYGYGSTLAMALAVLSLMVTIVIFGSARRDVA</sequence>
<dbReference type="GO" id="GO:0055085">
    <property type="term" value="P:transmembrane transport"/>
    <property type="evidence" value="ECO:0007669"/>
    <property type="project" value="InterPro"/>
</dbReference>
<protein>
    <submittedName>
        <fullName evidence="9">ABC transporter permease</fullName>
    </submittedName>
</protein>
<evidence type="ECO:0000256" key="2">
    <source>
        <dbReference type="ARBA" id="ARBA00022448"/>
    </source>
</evidence>
<evidence type="ECO:0000256" key="6">
    <source>
        <dbReference type="ARBA" id="ARBA00023136"/>
    </source>
</evidence>
<evidence type="ECO:0000256" key="7">
    <source>
        <dbReference type="RuleBase" id="RU363032"/>
    </source>
</evidence>
<feature type="transmembrane region" description="Helical" evidence="7">
    <location>
        <begin position="74"/>
        <end position="96"/>
    </location>
</feature>
<feature type="transmembrane region" description="Helical" evidence="7">
    <location>
        <begin position="108"/>
        <end position="130"/>
    </location>
</feature>
<dbReference type="InterPro" id="IPR000515">
    <property type="entry name" value="MetI-like"/>
</dbReference>
<dbReference type="Pfam" id="PF00528">
    <property type="entry name" value="BPD_transp_1"/>
    <property type="match status" value="1"/>
</dbReference>
<dbReference type="SUPFAM" id="SSF161098">
    <property type="entry name" value="MetI-like"/>
    <property type="match status" value="1"/>
</dbReference>
<dbReference type="Proteomes" id="UP000248706">
    <property type="component" value="Unassembled WGS sequence"/>
</dbReference>
<dbReference type="RefSeq" id="WP_112433746.1">
    <property type="nucleotide sequence ID" value="NZ_MCIF01000002.1"/>
</dbReference>
<keyword evidence="6 7" id="KW-0472">Membrane</keyword>